<evidence type="ECO:0000256" key="1">
    <source>
        <dbReference type="SAM" id="MobiDB-lite"/>
    </source>
</evidence>
<dbReference type="RefSeq" id="WP_034524097.1">
    <property type="nucleotide sequence ID" value="NZ_CP018044.1"/>
</dbReference>
<dbReference type="KEGG" id="bcho:BcFMB_09205"/>
<dbReference type="Proteomes" id="UP000229907">
    <property type="component" value="Chromosome"/>
</dbReference>
<evidence type="ECO:0008006" key="4">
    <source>
        <dbReference type="Google" id="ProtNLM"/>
    </source>
</evidence>
<accession>A0A2D3D807</accession>
<feature type="compositionally biased region" description="Polar residues" evidence="1">
    <location>
        <begin position="98"/>
        <end position="108"/>
    </location>
</feature>
<reference evidence="2 3" key="1">
    <citation type="submission" date="2016-11" db="EMBL/GenBank/DDBJ databases">
        <title>complete genome sequence of Bifidobacterium choerinum strain FMB-1.</title>
        <authorList>
            <person name="Park C.-S."/>
            <person name="Jung D.-H."/>
            <person name="Choi D.-S."/>
        </authorList>
    </citation>
    <scope>NUCLEOTIDE SEQUENCE [LARGE SCALE GENOMIC DNA]</scope>
    <source>
        <strain evidence="2 3">FMB-1</strain>
    </source>
</reference>
<gene>
    <name evidence="2" type="ORF">BcFMB_09205</name>
</gene>
<sequence>MNGQNLPRGLSKGGVGQKFWNELTARVEFTDVELRILTSACFTLDRIAKERRVIGGDLVVEGSRGQLVAHPLLTELRADERHFADLVKRLDIPDEFAQQASGTESGNRAAQMRAVANSRWSRQYG</sequence>
<dbReference type="EMBL" id="CP018044">
    <property type="protein sequence ID" value="ATU21070.1"/>
    <property type="molecule type" value="Genomic_DNA"/>
</dbReference>
<name>A0A2D3D807_9BIFI</name>
<protein>
    <recommendedName>
        <fullName evidence="4">Terminase</fullName>
    </recommendedName>
</protein>
<evidence type="ECO:0000313" key="3">
    <source>
        <dbReference type="Proteomes" id="UP000229907"/>
    </source>
</evidence>
<organism evidence="2 3">
    <name type="scientific">Bifidobacterium choerinum</name>
    <dbReference type="NCBI Taxonomy" id="35760"/>
    <lineage>
        <taxon>Bacteria</taxon>
        <taxon>Bacillati</taxon>
        <taxon>Actinomycetota</taxon>
        <taxon>Actinomycetes</taxon>
        <taxon>Bifidobacteriales</taxon>
        <taxon>Bifidobacteriaceae</taxon>
        <taxon>Bifidobacterium</taxon>
    </lineage>
</organism>
<proteinExistence type="predicted"/>
<dbReference type="AlphaFoldDB" id="A0A2D3D807"/>
<feature type="region of interest" description="Disordered" evidence="1">
    <location>
        <begin position="98"/>
        <end position="125"/>
    </location>
</feature>
<evidence type="ECO:0000313" key="2">
    <source>
        <dbReference type="EMBL" id="ATU21070.1"/>
    </source>
</evidence>